<dbReference type="HAMAP" id="MF_01974">
    <property type="entry name" value="MetAP_1"/>
    <property type="match status" value="1"/>
</dbReference>
<dbReference type="GO" id="GO:0046872">
    <property type="term" value="F:metal ion binding"/>
    <property type="evidence" value="ECO:0007669"/>
    <property type="project" value="UniProtKB-UniRule"/>
</dbReference>
<protein>
    <recommendedName>
        <fullName evidence="6 7">Methionine aminopeptidase</fullName>
        <shortName evidence="6">MAP</shortName>
        <shortName evidence="6">MetAP</shortName>
        <ecNumber evidence="6 7">3.4.11.18</ecNumber>
    </recommendedName>
    <alternativeName>
        <fullName evidence="6">Peptidase M</fullName>
    </alternativeName>
</protein>
<dbReference type="PANTHER" id="PTHR43330:SF27">
    <property type="entry name" value="METHIONINE AMINOPEPTIDASE"/>
    <property type="match status" value="1"/>
</dbReference>
<feature type="binding site" evidence="6">
    <location>
        <position position="220"/>
    </location>
    <ligand>
        <name>a divalent metal cation</name>
        <dbReference type="ChEBI" id="CHEBI:60240"/>
        <label>2</label>
        <note>catalytic</note>
    </ligand>
</feature>
<keyword evidence="4 6" id="KW-0479">Metal-binding</keyword>
<dbReference type="PRINTS" id="PR00599">
    <property type="entry name" value="MAPEPTIDASE"/>
</dbReference>
<comment type="catalytic activity">
    <reaction evidence="6 7">
        <text>Release of N-terminal amino acids, preferentially methionine, from peptides and arylamides.</text>
        <dbReference type="EC" id="3.4.11.18"/>
    </reaction>
</comment>
<evidence type="ECO:0000313" key="10">
    <source>
        <dbReference type="Proteomes" id="UP000176413"/>
    </source>
</evidence>
<comment type="caution">
    <text evidence="9">The sequence shown here is derived from an EMBL/GenBank/DDBJ whole genome shotgun (WGS) entry which is preliminary data.</text>
</comment>
<evidence type="ECO:0000256" key="1">
    <source>
        <dbReference type="ARBA" id="ARBA00002521"/>
    </source>
</evidence>
<gene>
    <name evidence="6" type="primary">map</name>
    <name evidence="9" type="ORF">A3D53_02550</name>
</gene>
<feature type="binding site" evidence="6">
    <location>
        <position position="101"/>
    </location>
    <ligand>
        <name>a divalent metal cation</name>
        <dbReference type="ChEBI" id="CHEBI:60240"/>
        <label>1</label>
    </ligand>
</feature>
<dbReference type="GO" id="GO:0006508">
    <property type="term" value="P:proteolysis"/>
    <property type="evidence" value="ECO:0007669"/>
    <property type="project" value="UniProtKB-KW"/>
</dbReference>
<evidence type="ECO:0000259" key="8">
    <source>
        <dbReference type="Pfam" id="PF00557"/>
    </source>
</evidence>
<feature type="binding site" evidence="6">
    <location>
        <position position="122"/>
    </location>
    <ligand>
        <name>a divalent metal cation</name>
        <dbReference type="ChEBI" id="CHEBI:60240"/>
        <label>2</label>
        <note>catalytic</note>
    </ligand>
</feature>
<feature type="binding site" evidence="6">
    <location>
        <position position="251"/>
    </location>
    <ligand>
        <name>a divalent metal cation</name>
        <dbReference type="ChEBI" id="CHEBI:60240"/>
        <label>2</label>
        <note>catalytic</note>
    </ligand>
</feature>
<evidence type="ECO:0000256" key="6">
    <source>
        <dbReference type="HAMAP-Rule" id="MF_01974"/>
    </source>
</evidence>
<dbReference type="InterPro" id="IPR000994">
    <property type="entry name" value="Pept_M24"/>
</dbReference>
<evidence type="ECO:0000256" key="5">
    <source>
        <dbReference type="ARBA" id="ARBA00022801"/>
    </source>
</evidence>
<feature type="binding site" evidence="6">
    <location>
        <position position="193"/>
    </location>
    <ligand>
        <name>substrate</name>
    </ligand>
</feature>
<dbReference type="SUPFAM" id="SSF55920">
    <property type="entry name" value="Creatinase/aminopeptidase"/>
    <property type="match status" value="1"/>
</dbReference>
<dbReference type="CDD" id="cd01086">
    <property type="entry name" value="MetAP1"/>
    <property type="match status" value="1"/>
</dbReference>
<dbReference type="GO" id="GO:0005829">
    <property type="term" value="C:cytosol"/>
    <property type="evidence" value="ECO:0007669"/>
    <property type="project" value="TreeGrafter"/>
</dbReference>
<comment type="similarity">
    <text evidence="6">Belongs to the peptidase M24A family. Methionine aminopeptidase type 1 subfamily.</text>
</comment>
<feature type="binding site" evidence="6">
    <location>
        <position position="251"/>
    </location>
    <ligand>
        <name>a divalent metal cation</name>
        <dbReference type="ChEBI" id="CHEBI:60240"/>
        <label>1</label>
    </ligand>
</feature>
<feature type="binding site" evidence="6">
    <location>
        <position position="83"/>
    </location>
    <ligand>
        <name>substrate</name>
    </ligand>
</feature>
<dbReference type="GO" id="GO:0070006">
    <property type="term" value="F:metalloaminopeptidase activity"/>
    <property type="evidence" value="ECO:0007669"/>
    <property type="project" value="UniProtKB-UniRule"/>
</dbReference>
<sequence length="270" mass="29543">MMLLKTQRDIENIKKNGQLIGKILADLALLCKPGVSTLEIDKQAERMIRNVGGRSAFKGYKTRTAVRPFPATVCVSLNAELVHGIPKKSTILKDGDIVSLDIGMEWPHGKLVAPGDHGVFTDTALTVPVGVIPEKTKKLLQVTREALERGIKAVKPGNSVASIGQAIEGYVKSQGKYGIVRDLVGHGVGYTVHEEPFIPNYYDPALETILLKPGMVIAIEPMISLGSWKVETRDDGWTIKMLDNTLCAHFEHTIIITEDGNVVATRRVEE</sequence>
<dbReference type="GO" id="GO:0004239">
    <property type="term" value="F:initiator methionyl aminopeptidase activity"/>
    <property type="evidence" value="ECO:0007669"/>
    <property type="project" value="UniProtKB-UniRule"/>
</dbReference>
<comment type="function">
    <text evidence="1 6">Removes the N-terminal methionine from nascent proteins. The N-terminal methionine is often cleaved when the second residue in the primary sequence is small and uncharged (Met-Ala-, Cys, Gly, Pro, Ser, Thr, or Val). Requires deformylation of the N(alpha)-formylated initiator methionine before it can be hydrolyzed.</text>
</comment>
<evidence type="ECO:0000256" key="7">
    <source>
        <dbReference type="RuleBase" id="RU003653"/>
    </source>
</evidence>
<keyword evidence="3 6" id="KW-0645">Protease</keyword>
<dbReference type="InterPro" id="IPR001714">
    <property type="entry name" value="Pept_M24_MAP"/>
</dbReference>
<feature type="binding site" evidence="6">
    <location>
        <position position="186"/>
    </location>
    <ligand>
        <name>a divalent metal cation</name>
        <dbReference type="ChEBI" id="CHEBI:60240"/>
        <label>2</label>
        <note>catalytic</note>
    </ligand>
</feature>
<dbReference type="Pfam" id="PF00557">
    <property type="entry name" value="Peptidase_M24"/>
    <property type="match status" value="1"/>
</dbReference>
<accession>A0A1F6MBN3</accession>
<reference evidence="9 10" key="1">
    <citation type="journal article" date="2016" name="Nat. Commun.">
        <title>Thousands of microbial genomes shed light on interconnected biogeochemical processes in an aquifer system.</title>
        <authorList>
            <person name="Anantharaman K."/>
            <person name="Brown C.T."/>
            <person name="Hug L.A."/>
            <person name="Sharon I."/>
            <person name="Castelle C.J."/>
            <person name="Probst A.J."/>
            <person name="Thomas B.C."/>
            <person name="Singh A."/>
            <person name="Wilkins M.J."/>
            <person name="Karaoz U."/>
            <person name="Brodie E.L."/>
            <person name="Williams K.H."/>
            <person name="Hubbard S.S."/>
            <person name="Banfield J.F."/>
        </authorList>
    </citation>
    <scope>NUCLEOTIDE SEQUENCE [LARGE SCALE GENOMIC DNA]</scope>
</reference>
<evidence type="ECO:0000313" key="9">
    <source>
        <dbReference type="EMBL" id="OGH69041.1"/>
    </source>
</evidence>
<feature type="domain" description="Peptidase M24" evidence="8">
    <location>
        <begin position="11"/>
        <end position="258"/>
    </location>
</feature>
<feature type="binding site" evidence="6">
    <location>
        <position position="122"/>
    </location>
    <ligand>
        <name>a divalent metal cation</name>
        <dbReference type="ChEBI" id="CHEBI:60240"/>
        <label>1</label>
    </ligand>
</feature>
<evidence type="ECO:0000256" key="4">
    <source>
        <dbReference type="ARBA" id="ARBA00022723"/>
    </source>
</evidence>
<dbReference type="PANTHER" id="PTHR43330">
    <property type="entry name" value="METHIONINE AMINOPEPTIDASE"/>
    <property type="match status" value="1"/>
</dbReference>
<organism evidence="9 10">
    <name type="scientific">Candidatus Magasanikbacteria bacterium RIFCSPHIGHO2_02_FULL_45_10</name>
    <dbReference type="NCBI Taxonomy" id="1798679"/>
    <lineage>
        <taxon>Bacteria</taxon>
        <taxon>Candidatus Magasanikiibacteriota</taxon>
    </lineage>
</organism>
<dbReference type="EMBL" id="MFQA01000019">
    <property type="protein sequence ID" value="OGH69041.1"/>
    <property type="molecule type" value="Genomic_DNA"/>
</dbReference>
<dbReference type="InterPro" id="IPR002467">
    <property type="entry name" value="Pept_M24A_MAP1"/>
</dbReference>
<keyword evidence="2 6" id="KW-0031">Aminopeptidase</keyword>
<dbReference type="EC" id="3.4.11.18" evidence="6 7"/>
<evidence type="ECO:0000256" key="2">
    <source>
        <dbReference type="ARBA" id="ARBA00022438"/>
    </source>
</evidence>
<dbReference type="NCBIfam" id="TIGR00500">
    <property type="entry name" value="met_pdase_I"/>
    <property type="match status" value="1"/>
</dbReference>
<evidence type="ECO:0000256" key="3">
    <source>
        <dbReference type="ARBA" id="ARBA00022670"/>
    </source>
</evidence>
<name>A0A1F6MBN3_9BACT</name>
<keyword evidence="5 6" id="KW-0378">Hydrolase</keyword>
<comment type="subunit">
    <text evidence="6">Monomer.</text>
</comment>
<dbReference type="Gene3D" id="3.90.230.10">
    <property type="entry name" value="Creatinase/methionine aminopeptidase superfamily"/>
    <property type="match status" value="1"/>
</dbReference>
<dbReference type="Proteomes" id="UP000176413">
    <property type="component" value="Unassembled WGS sequence"/>
</dbReference>
<dbReference type="AlphaFoldDB" id="A0A1F6MBN3"/>
<dbReference type="InterPro" id="IPR036005">
    <property type="entry name" value="Creatinase/aminopeptidase-like"/>
</dbReference>
<comment type="cofactor">
    <cofactor evidence="6">
        <name>Co(2+)</name>
        <dbReference type="ChEBI" id="CHEBI:48828"/>
    </cofactor>
    <cofactor evidence="6">
        <name>Zn(2+)</name>
        <dbReference type="ChEBI" id="CHEBI:29105"/>
    </cofactor>
    <cofactor evidence="6">
        <name>Mn(2+)</name>
        <dbReference type="ChEBI" id="CHEBI:29035"/>
    </cofactor>
    <cofactor evidence="6">
        <name>Fe(2+)</name>
        <dbReference type="ChEBI" id="CHEBI:29033"/>
    </cofactor>
    <text evidence="6">Binds 2 divalent metal cations per subunit. Has a high-affinity and a low affinity metal-binding site. The true nature of the physiological cofactor is under debate. The enzyme is active with cobalt, zinc, manganese or divalent iron ions. Most likely, methionine aminopeptidases function as mononuclear Fe(2+)-metalloproteases under physiological conditions, and the catalytically relevant metal-binding site has been assigned to the histidine-containing high-affinity site.</text>
</comment>
<proteinExistence type="inferred from homology"/>